<evidence type="ECO:0000256" key="8">
    <source>
        <dbReference type="ARBA" id="ARBA00022857"/>
    </source>
</evidence>
<dbReference type="EMBL" id="CP002772">
    <property type="protein sequence ID" value="AEG18090.1"/>
    <property type="molecule type" value="Genomic_DNA"/>
</dbReference>
<keyword evidence="6 11" id="KW-0288">FMN</keyword>
<keyword evidence="10 11" id="KW-0456">Lyase</keyword>
<evidence type="ECO:0000256" key="12">
    <source>
        <dbReference type="RuleBase" id="RU000605"/>
    </source>
</evidence>
<dbReference type="AlphaFoldDB" id="F6D491"/>
<comment type="cofactor">
    <cofactor evidence="11 12">
        <name>FMNH2</name>
        <dbReference type="ChEBI" id="CHEBI:57618"/>
    </cofactor>
    <text evidence="11 12">Reduced FMN (FMNH(2)).</text>
</comment>
<dbReference type="CDD" id="cd07304">
    <property type="entry name" value="Chorismate_synthase"/>
    <property type="match status" value="1"/>
</dbReference>
<dbReference type="UniPathway" id="UPA00053">
    <property type="reaction ID" value="UER00090"/>
</dbReference>
<evidence type="ECO:0000256" key="4">
    <source>
        <dbReference type="ARBA" id="ARBA00022605"/>
    </source>
</evidence>
<evidence type="ECO:0000256" key="6">
    <source>
        <dbReference type="ARBA" id="ARBA00022643"/>
    </source>
</evidence>
<feature type="binding site" evidence="11">
    <location>
        <position position="54"/>
    </location>
    <ligand>
        <name>NADP(+)</name>
        <dbReference type="ChEBI" id="CHEBI:58349"/>
    </ligand>
</feature>
<keyword evidence="8 11" id="KW-0521">NADP</keyword>
<dbReference type="PANTHER" id="PTHR21085">
    <property type="entry name" value="CHORISMATE SYNTHASE"/>
    <property type="match status" value="1"/>
</dbReference>
<proteinExistence type="inferred from homology"/>
<gene>
    <name evidence="11" type="primary">aroC</name>
    <name evidence="13" type="ordered locus">MSWAN_1069</name>
</gene>
<keyword evidence="5 11" id="KW-0285">Flavoprotein</keyword>
<evidence type="ECO:0000256" key="10">
    <source>
        <dbReference type="ARBA" id="ARBA00023239"/>
    </source>
</evidence>
<dbReference type="InterPro" id="IPR035904">
    <property type="entry name" value="Chorismate_synth_AroC_sf"/>
</dbReference>
<comment type="catalytic activity">
    <reaction evidence="11 12">
        <text>5-O-(1-carboxyvinyl)-3-phosphoshikimate = chorismate + phosphate</text>
        <dbReference type="Rhea" id="RHEA:21020"/>
        <dbReference type="ChEBI" id="CHEBI:29748"/>
        <dbReference type="ChEBI" id="CHEBI:43474"/>
        <dbReference type="ChEBI" id="CHEBI:57701"/>
        <dbReference type="EC" id="4.2.3.5"/>
    </reaction>
</comment>
<comment type="pathway">
    <text evidence="1 11 12">Metabolic intermediate biosynthesis; chorismate biosynthesis; chorismate from D-erythrose 4-phosphate and phosphoenolpyruvate: step 7/7.</text>
</comment>
<keyword evidence="4 11" id="KW-0028">Amino-acid biosynthesis</keyword>
<evidence type="ECO:0000256" key="11">
    <source>
        <dbReference type="HAMAP-Rule" id="MF_00300"/>
    </source>
</evidence>
<name>F6D491_METPW</name>
<dbReference type="GO" id="GO:0010181">
    <property type="term" value="F:FMN binding"/>
    <property type="evidence" value="ECO:0007669"/>
    <property type="project" value="TreeGrafter"/>
</dbReference>
<dbReference type="GO" id="GO:0009423">
    <property type="term" value="P:chorismate biosynthetic process"/>
    <property type="evidence" value="ECO:0007669"/>
    <property type="project" value="UniProtKB-UniRule"/>
</dbReference>
<dbReference type="EC" id="4.2.3.5" evidence="3 11"/>
<dbReference type="eggNOG" id="arCOG04133">
    <property type="taxonomic scope" value="Archaea"/>
</dbReference>
<dbReference type="GO" id="GO:0009073">
    <property type="term" value="P:aromatic amino acid family biosynthetic process"/>
    <property type="evidence" value="ECO:0007669"/>
    <property type="project" value="UniProtKB-KW"/>
</dbReference>
<dbReference type="PROSITE" id="PS00787">
    <property type="entry name" value="CHORISMATE_SYNTHASE_1"/>
    <property type="match status" value="1"/>
</dbReference>
<dbReference type="InterPro" id="IPR000453">
    <property type="entry name" value="Chorismate_synth"/>
</dbReference>
<dbReference type="FunFam" id="3.60.150.10:FF:000002">
    <property type="entry name" value="Chorismate synthase"/>
    <property type="match status" value="1"/>
</dbReference>
<evidence type="ECO:0000313" key="14">
    <source>
        <dbReference type="Proteomes" id="UP000009231"/>
    </source>
</evidence>
<feature type="binding site" evidence="11">
    <location>
        <position position="48"/>
    </location>
    <ligand>
        <name>NADP(+)</name>
        <dbReference type="ChEBI" id="CHEBI:58349"/>
    </ligand>
</feature>
<sequence length="385" mass="41402">MSGNKIGEMFNVTTFGSSHGTALGAIVDGCPAGLELSRDGIQAELDKRRPGTSKITTPRSEKDQVKILSGIFQGKTDGTPIAAVVQNRDMKSSAYESLKNTPRPGHGDYTWKARYGHYDYRGGGRGSGRVTIGHVIGGAVAKKLLRTLNIKVLAHVTQVGNIKAQKIDFSKINSEITDFNENSDEMNEFNEIKRNIEKNSVRCADLEAAEKMENLILSMKENGNSVGGIVETLVLNTPAGLGEPVFDKLDADIAKVLMGIGSVKGVEIGEGFRSAELSGSQMNDEFYINGNNVKTKTNRAGGILGGISNGMPIVARIAVKPTPSISKLQKTVNMKNMEDAEIEIRGRHDPCICPRVTTVAEAVMAITIADHLIRGGFINPCKLSM</sequence>
<organism evidence="13 14">
    <name type="scientific">Methanobacterium paludis (strain DSM 25820 / JCM 18151 / SWAN1)</name>
    <dbReference type="NCBI Taxonomy" id="868131"/>
    <lineage>
        <taxon>Archaea</taxon>
        <taxon>Methanobacteriati</taxon>
        <taxon>Methanobacteriota</taxon>
        <taxon>Methanomada group</taxon>
        <taxon>Methanobacteria</taxon>
        <taxon>Methanobacteriales</taxon>
        <taxon>Methanobacteriaceae</taxon>
        <taxon>Methanobacterium</taxon>
    </lineage>
</organism>
<dbReference type="GO" id="GO:0005829">
    <property type="term" value="C:cytosol"/>
    <property type="evidence" value="ECO:0007669"/>
    <property type="project" value="TreeGrafter"/>
</dbReference>
<dbReference type="GO" id="GO:0008652">
    <property type="term" value="P:amino acid biosynthetic process"/>
    <property type="evidence" value="ECO:0007669"/>
    <property type="project" value="UniProtKB-KW"/>
</dbReference>
<dbReference type="RefSeq" id="WP_013825592.1">
    <property type="nucleotide sequence ID" value="NC_015574.1"/>
</dbReference>
<dbReference type="PIRSF" id="PIRSF001456">
    <property type="entry name" value="Chorismate_synth"/>
    <property type="match status" value="1"/>
</dbReference>
<dbReference type="OrthoDB" id="33049at2157"/>
<feature type="binding site" evidence="11">
    <location>
        <position position="347"/>
    </location>
    <ligand>
        <name>FMN</name>
        <dbReference type="ChEBI" id="CHEBI:58210"/>
    </ligand>
</feature>
<dbReference type="HOGENOM" id="CLU_034547_0_2_2"/>
<dbReference type="HAMAP" id="MF_00300">
    <property type="entry name" value="Chorismate_synth"/>
    <property type="match status" value="1"/>
</dbReference>
<dbReference type="InterPro" id="IPR020541">
    <property type="entry name" value="Chorismate_synthase_CS"/>
</dbReference>
<evidence type="ECO:0000256" key="1">
    <source>
        <dbReference type="ARBA" id="ARBA00005044"/>
    </source>
</evidence>
<dbReference type="PANTHER" id="PTHR21085:SF0">
    <property type="entry name" value="CHORISMATE SYNTHASE"/>
    <property type="match status" value="1"/>
</dbReference>
<evidence type="ECO:0000256" key="2">
    <source>
        <dbReference type="ARBA" id="ARBA00008014"/>
    </source>
</evidence>
<accession>F6D491</accession>
<dbReference type="Pfam" id="PF01264">
    <property type="entry name" value="Chorismate_synt"/>
    <property type="match status" value="1"/>
</dbReference>
<dbReference type="Gene3D" id="3.60.150.10">
    <property type="entry name" value="Chorismate synthase AroC"/>
    <property type="match status" value="1"/>
</dbReference>
<dbReference type="SUPFAM" id="SSF103263">
    <property type="entry name" value="Chorismate synthase, AroC"/>
    <property type="match status" value="1"/>
</dbReference>
<comment type="function">
    <text evidence="11">Catalyzes the anti-1,4-elimination of the C-3 phosphate and the C-6 proR hydrogen from 5-enolpyruvylshikimate-3-phosphate (EPSP) to yield chorismate, which is the branch point compound that serves as the starting substrate for the three terminal pathways of aromatic amino acid biosynthesis. This reaction introduces a second double bond into the aromatic ring system.</text>
</comment>
<evidence type="ECO:0000256" key="9">
    <source>
        <dbReference type="ARBA" id="ARBA00023141"/>
    </source>
</evidence>
<protein>
    <recommendedName>
        <fullName evidence="3 11">Chorismate synthase</fullName>
        <shortName evidence="11">CS</shortName>
        <ecNumber evidence="3 11">4.2.3.5</ecNumber>
    </recommendedName>
    <alternativeName>
        <fullName evidence="11">5-enolpyruvylshikimate-3-phosphate phospholyase</fullName>
    </alternativeName>
</protein>
<comment type="caution">
    <text evidence="11">Lacks conserved residue(s) required for the propagation of feature annotation.</text>
</comment>
<evidence type="ECO:0000256" key="5">
    <source>
        <dbReference type="ARBA" id="ARBA00022630"/>
    </source>
</evidence>
<dbReference type="KEGG" id="mew:MSWAN_1069"/>
<reference evidence="13 14" key="1">
    <citation type="journal article" date="2014" name="Int. J. Syst. Evol. Microbiol.">
        <title>Methanobacterium paludis sp. nov. and a novel strain of Methanobacterium lacus isolated from northern peatlands.</title>
        <authorList>
            <person name="Cadillo-Quiroz H."/>
            <person name="Brauer S.L."/>
            <person name="Goodson N."/>
            <person name="Yavitt J.B."/>
            <person name="Zinder S.H."/>
        </authorList>
    </citation>
    <scope>NUCLEOTIDE SEQUENCE [LARGE SCALE GENOMIC DNA]</scope>
    <source>
        <strain evidence="14">DSM 25820 / JCM 18151 / SWAN1</strain>
    </source>
</reference>
<dbReference type="GeneID" id="10668573"/>
<comment type="similarity">
    <text evidence="2 11 12">Belongs to the chorismate synthase family.</text>
</comment>
<keyword evidence="7 11" id="KW-0274">FAD</keyword>
<evidence type="ECO:0000256" key="3">
    <source>
        <dbReference type="ARBA" id="ARBA00013036"/>
    </source>
</evidence>
<dbReference type="GO" id="GO:0004107">
    <property type="term" value="F:chorismate synthase activity"/>
    <property type="evidence" value="ECO:0007669"/>
    <property type="project" value="UniProtKB-UniRule"/>
</dbReference>
<feature type="binding site" evidence="11">
    <location>
        <begin position="320"/>
        <end position="324"/>
    </location>
    <ligand>
        <name>FMN</name>
        <dbReference type="ChEBI" id="CHEBI:58210"/>
    </ligand>
</feature>
<feature type="binding site" evidence="11">
    <location>
        <begin position="125"/>
        <end position="127"/>
    </location>
    <ligand>
        <name>FMN</name>
        <dbReference type="ChEBI" id="CHEBI:58210"/>
    </ligand>
</feature>
<dbReference type="STRING" id="868131.MSWAN_1069"/>
<dbReference type="PROSITE" id="PS00788">
    <property type="entry name" value="CHORISMATE_SYNTHASE_2"/>
    <property type="match status" value="1"/>
</dbReference>
<dbReference type="NCBIfam" id="TIGR00033">
    <property type="entry name" value="aroC"/>
    <property type="match status" value="1"/>
</dbReference>
<dbReference type="NCBIfam" id="NF003793">
    <property type="entry name" value="PRK05382.1"/>
    <property type="match status" value="1"/>
</dbReference>
<feature type="binding site" evidence="11">
    <location>
        <position position="305"/>
    </location>
    <ligand>
        <name>FMN</name>
        <dbReference type="ChEBI" id="CHEBI:58210"/>
    </ligand>
</feature>
<evidence type="ECO:0000256" key="7">
    <source>
        <dbReference type="ARBA" id="ARBA00022827"/>
    </source>
</evidence>
<dbReference type="PROSITE" id="PS00789">
    <property type="entry name" value="CHORISMATE_SYNTHASE_3"/>
    <property type="match status" value="1"/>
</dbReference>
<keyword evidence="9 11" id="KW-0057">Aromatic amino acid biosynthesis</keyword>
<keyword evidence="14" id="KW-1185">Reference proteome</keyword>
<evidence type="ECO:0000313" key="13">
    <source>
        <dbReference type="EMBL" id="AEG18090.1"/>
    </source>
</evidence>
<dbReference type="Proteomes" id="UP000009231">
    <property type="component" value="Chromosome"/>
</dbReference>